<accession>A0A8X8Z3T1</accession>
<dbReference type="EMBL" id="PNBA02000019">
    <property type="protein sequence ID" value="KAG6391107.1"/>
    <property type="molecule type" value="Genomic_DNA"/>
</dbReference>
<protein>
    <submittedName>
        <fullName evidence="1">Uncharacterized protein</fullName>
    </submittedName>
</protein>
<reference evidence="1" key="1">
    <citation type="submission" date="2018-01" db="EMBL/GenBank/DDBJ databases">
        <authorList>
            <person name="Mao J.F."/>
        </authorList>
    </citation>
    <scope>NUCLEOTIDE SEQUENCE</scope>
    <source>
        <strain evidence="1">Huo1</strain>
        <tissue evidence="1">Leaf</tissue>
    </source>
</reference>
<gene>
    <name evidence="1" type="ORF">SASPL_148856</name>
</gene>
<name>A0A8X8Z3T1_SALSN</name>
<keyword evidence="2" id="KW-1185">Reference proteome</keyword>
<evidence type="ECO:0000313" key="1">
    <source>
        <dbReference type="EMBL" id="KAG6391107.1"/>
    </source>
</evidence>
<comment type="caution">
    <text evidence="1">The sequence shown here is derived from an EMBL/GenBank/DDBJ whole genome shotgun (WGS) entry which is preliminary data.</text>
</comment>
<proteinExistence type="predicted"/>
<evidence type="ECO:0000313" key="2">
    <source>
        <dbReference type="Proteomes" id="UP000298416"/>
    </source>
</evidence>
<dbReference type="Proteomes" id="UP000298416">
    <property type="component" value="Unassembled WGS sequence"/>
</dbReference>
<organism evidence="1">
    <name type="scientific">Salvia splendens</name>
    <name type="common">Scarlet sage</name>
    <dbReference type="NCBI Taxonomy" id="180675"/>
    <lineage>
        <taxon>Eukaryota</taxon>
        <taxon>Viridiplantae</taxon>
        <taxon>Streptophyta</taxon>
        <taxon>Embryophyta</taxon>
        <taxon>Tracheophyta</taxon>
        <taxon>Spermatophyta</taxon>
        <taxon>Magnoliopsida</taxon>
        <taxon>eudicotyledons</taxon>
        <taxon>Gunneridae</taxon>
        <taxon>Pentapetalae</taxon>
        <taxon>asterids</taxon>
        <taxon>lamiids</taxon>
        <taxon>Lamiales</taxon>
        <taxon>Lamiaceae</taxon>
        <taxon>Nepetoideae</taxon>
        <taxon>Mentheae</taxon>
        <taxon>Salviinae</taxon>
        <taxon>Salvia</taxon>
        <taxon>Salvia subgen. Calosphace</taxon>
        <taxon>core Calosphace</taxon>
    </lineage>
</organism>
<dbReference type="AlphaFoldDB" id="A0A8X8Z3T1"/>
<reference evidence="1" key="2">
    <citation type="submission" date="2020-08" db="EMBL/GenBank/DDBJ databases">
        <title>Plant Genome Project.</title>
        <authorList>
            <person name="Zhang R.-G."/>
        </authorList>
    </citation>
    <scope>NUCLEOTIDE SEQUENCE</scope>
    <source>
        <strain evidence="1">Huo1</strain>
        <tissue evidence="1">Leaf</tissue>
    </source>
</reference>
<sequence length="75" mass="7663">MESMTLYRREAKLRFGGVGIEEIGEDGAAESGCAEREKNSIEIAAPAPASTHSAASPLAASVSLLVLAAASLALF</sequence>